<proteinExistence type="predicted"/>
<name>A0A0K2VII4_LEPSM</name>
<feature type="non-terminal residue" evidence="1">
    <location>
        <position position="1"/>
    </location>
</feature>
<accession>A0A0K2VII4</accession>
<reference evidence="1" key="1">
    <citation type="submission" date="2014-05" db="EMBL/GenBank/DDBJ databases">
        <authorList>
            <person name="Chronopoulou M."/>
        </authorList>
    </citation>
    <scope>NUCLEOTIDE SEQUENCE</scope>
    <source>
        <tissue evidence="1">Whole organism</tissue>
    </source>
</reference>
<dbReference type="EMBL" id="HACA01032794">
    <property type="protein sequence ID" value="CDW50155.1"/>
    <property type="molecule type" value="Transcribed_RNA"/>
</dbReference>
<dbReference type="AlphaFoldDB" id="A0A0K2VII4"/>
<sequence length="86" mass="10501">LDNELSAYYVTKYKYIKRSAFHDNQIHIQFSYLFCQNHHFDDVYYIFLLRGIAKSFLRRDSPHALTNDEIPRFEYCILHFLIDYQG</sequence>
<organism evidence="1">
    <name type="scientific">Lepeophtheirus salmonis</name>
    <name type="common">Salmon louse</name>
    <name type="synonym">Caligus salmonis</name>
    <dbReference type="NCBI Taxonomy" id="72036"/>
    <lineage>
        <taxon>Eukaryota</taxon>
        <taxon>Metazoa</taxon>
        <taxon>Ecdysozoa</taxon>
        <taxon>Arthropoda</taxon>
        <taxon>Crustacea</taxon>
        <taxon>Multicrustacea</taxon>
        <taxon>Hexanauplia</taxon>
        <taxon>Copepoda</taxon>
        <taxon>Siphonostomatoida</taxon>
        <taxon>Caligidae</taxon>
        <taxon>Lepeophtheirus</taxon>
    </lineage>
</organism>
<protein>
    <submittedName>
        <fullName evidence="1">Uncharacterized protein</fullName>
    </submittedName>
</protein>
<evidence type="ECO:0000313" key="1">
    <source>
        <dbReference type="EMBL" id="CDW50155.1"/>
    </source>
</evidence>